<dbReference type="GO" id="GO:0008237">
    <property type="term" value="F:metallopeptidase activity"/>
    <property type="evidence" value="ECO:0007669"/>
    <property type="project" value="UniProtKB-KW"/>
</dbReference>
<evidence type="ECO:0000256" key="9">
    <source>
        <dbReference type="ARBA" id="ARBA00023049"/>
    </source>
</evidence>
<comment type="cofactor">
    <cofactor evidence="3">
        <name>Zn(2+)</name>
        <dbReference type="ChEBI" id="CHEBI:29105"/>
    </cofactor>
</comment>
<evidence type="ECO:0000256" key="5">
    <source>
        <dbReference type="ARBA" id="ARBA00022438"/>
    </source>
</evidence>
<sequence>MSFELLFDRYADLAVKVGVNVQPMQTLVVTAPLSAAPFVRKVARKAYEAGAKHVHIDWTDDELTRMKYDLAPDEAFADYPQWKAKGLEEMAENGAAFLYINSTNPDLLKGVKLERIATANKAAGQALRTFRNYTMSDKVSWSVIAVPSPEWAAMVFPDLPADEQVPALWDAIFRATRVDTDDPVQAWHEHHATLNSKVEQLNAKQYRYLHYEAPGTQLTIELPDRHIWIGGGSVNEKGASFMANMPTEEVFTAPKKDGVNGTVRSTKPLSYHGNVIENFTLTFEQGKIVSVSAEKGEEALKQLVATDEGSHYLGEVALVPHQSPISLSNIIFYNTLFDENASNHLAIGSAYSVNIEGGAAMSQEELAARGINTSLVHVDFMIGSAEMNIDGETADGVREPLFRNGNWA</sequence>
<comment type="cofactor">
    <cofactor evidence="1">
        <name>Co(2+)</name>
        <dbReference type="ChEBI" id="CHEBI:48828"/>
    </cofactor>
</comment>
<keyword evidence="9" id="KW-0482">Metalloprotease</keyword>
<dbReference type="EMBL" id="BJOD01000008">
    <property type="protein sequence ID" value="GED24803.1"/>
    <property type="molecule type" value="Genomic_DNA"/>
</dbReference>
<keyword evidence="5 11" id="KW-0031">Aminopeptidase</keyword>
<evidence type="ECO:0000313" key="13">
    <source>
        <dbReference type="Proteomes" id="UP000317180"/>
    </source>
</evidence>
<dbReference type="GO" id="GO:0004177">
    <property type="term" value="F:aminopeptidase activity"/>
    <property type="evidence" value="ECO:0007669"/>
    <property type="project" value="UniProtKB-KW"/>
</dbReference>
<dbReference type="AlphaFoldDB" id="A0A3M8AC65"/>
<dbReference type="EMBL" id="RHHN01000089">
    <property type="protein sequence ID" value="RNB48095.1"/>
    <property type="molecule type" value="Genomic_DNA"/>
</dbReference>
<dbReference type="SUPFAM" id="SSF144052">
    <property type="entry name" value="Thermophilic metalloprotease-like"/>
    <property type="match status" value="1"/>
</dbReference>
<evidence type="ECO:0000256" key="4">
    <source>
        <dbReference type="ARBA" id="ARBA00008236"/>
    </source>
</evidence>
<evidence type="ECO:0000313" key="12">
    <source>
        <dbReference type="Proteomes" id="UP000276178"/>
    </source>
</evidence>
<dbReference type="Gene3D" id="3.40.1830.10">
    <property type="entry name" value="Thermophilic metalloprotease (M29)"/>
    <property type="match status" value="1"/>
</dbReference>
<dbReference type="GeneID" id="82811757"/>
<evidence type="ECO:0000256" key="2">
    <source>
        <dbReference type="ARBA" id="ARBA00001946"/>
    </source>
</evidence>
<protein>
    <submittedName>
        <fullName evidence="11">Aminopeptidase</fullName>
    </submittedName>
</protein>
<keyword evidence="8" id="KW-0378">Hydrolase</keyword>
<comment type="similarity">
    <text evidence="4">Belongs to the peptidase M29 family.</text>
</comment>
<keyword evidence="6" id="KW-0645">Protease</keyword>
<dbReference type="InterPro" id="IPR035097">
    <property type="entry name" value="M29_N-terminal"/>
</dbReference>
<evidence type="ECO:0000256" key="8">
    <source>
        <dbReference type="ARBA" id="ARBA00022801"/>
    </source>
</evidence>
<organism evidence="11 12">
    <name type="scientific">Brevibacillus agri</name>
    <dbReference type="NCBI Taxonomy" id="51101"/>
    <lineage>
        <taxon>Bacteria</taxon>
        <taxon>Bacillati</taxon>
        <taxon>Bacillota</taxon>
        <taxon>Bacilli</taxon>
        <taxon>Bacillales</taxon>
        <taxon>Paenibacillaceae</taxon>
        <taxon>Brevibacillus</taxon>
    </lineage>
</organism>
<evidence type="ECO:0000256" key="7">
    <source>
        <dbReference type="ARBA" id="ARBA00022723"/>
    </source>
</evidence>
<dbReference type="RefSeq" id="WP_122953422.1">
    <property type="nucleotide sequence ID" value="NZ_BJOD01000008.1"/>
</dbReference>
<name>A0A3M8AC65_9BACL</name>
<evidence type="ECO:0000313" key="11">
    <source>
        <dbReference type="EMBL" id="RNB48095.1"/>
    </source>
</evidence>
<evidence type="ECO:0000256" key="1">
    <source>
        <dbReference type="ARBA" id="ARBA00001941"/>
    </source>
</evidence>
<dbReference type="Proteomes" id="UP000317180">
    <property type="component" value="Unassembled WGS sequence"/>
</dbReference>
<dbReference type="PANTHER" id="PTHR34448">
    <property type="entry name" value="AMINOPEPTIDASE"/>
    <property type="match status" value="1"/>
</dbReference>
<dbReference type="OrthoDB" id="9803993at2"/>
<proteinExistence type="inferred from homology"/>
<reference evidence="10 13" key="2">
    <citation type="submission" date="2019-06" db="EMBL/GenBank/DDBJ databases">
        <title>Whole genome shotgun sequence of Brevibacillus agri NBRC 15538.</title>
        <authorList>
            <person name="Hosoyama A."/>
            <person name="Uohara A."/>
            <person name="Ohji S."/>
            <person name="Ichikawa N."/>
        </authorList>
    </citation>
    <scope>NUCLEOTIDE SEQUENCE [LARGE SCALE GENOMIC DNA]</scope>
    <source>
        <strain evidence="10 13">NBRC 15538</strain>
    </source>
</reference>
<keyword evidence="13" id="KW-1185">Reference proteome</keyword>
<dbReference type="PRINTS" id="PR00919">
    <property type="entry name" value="THERMOPTASE"/>
</dbReference>
<dbReference type="InterPro" id="IPR052170">
    <property type="entry name" value="M29_Exopeptidase"/>
</dbReference>
<evidence type="ECO:0000256" key="3">
    <source>
        <dbReference type="ARBA" id="ARBA00001947"/>
    </source>
</evidence>
<dbReference type="GO" id="GO:0046872">
    <property type="term" value="F:metal ion binding"/>
    <property type="evidence" value="ECO:0007669"/>
    <property type="project" value="UniProtKB-KW"/>
</dbReference>
<evidence type="ECO:0000313" key="10">
    <source>
        <dbReference type="EMBL" id="GED24803.1"/>
    </source>
</evidence>
<comment type="cofactor">
    <cofactor evidence="2">
        <name>Mg(2+)</name>
        <dbReference type="ChEBI" id="CHEBI:18420"/>
    </cofactor>
</comment>
<dbReference type="InterPro" id="IPR000787">
    <property type="entry name" value="Peptidase_M29"/>
</dbReference>
<evidence type="ECO:0000256" key="6">
    <source>
        <dbReference type="ARBA" id="ARBA00022670"/>
    </source>
</evidence>
<accession>A0A3M8AC65</accession>
<keyword evidence="7" id="KW-0479">Metal-binding</keyword>
<gene>
    <name evidence="10" type="primary">ampS_1</name>
    <name evidence="10" type="ORF">BAG01nite_09050</name>
    <name evidence="11" type="ORF">EB820_23710</name>
</gene>
<comment type="caution">
    <text evidence="11">The sequence shown here is derived from an EMBL/GenBank/DDBJ whole genome shotgun (WGS) entry which is preliminary data.</text>
</comment>
<dbReference type="PANTHER" id="PTHR34448:SF3">
    <property type="entry name" value="AMINOPEPTIDASE AMPS"/>
    <property type="match status" value="1"/>
</dbReference>
<dbReference type="Proteomes" id="UP000276178">
    <property type="component" value="Unassembled WGS sequence"/>
</dbReference>
<dbReference type="GO" id="GO:0006508">
    <property type="term" value="P:proteolysis"/>
    <property type="evidence" value="ECO:0007669"/>
    <property type="project" value="UniProtKB-KW"/>
</dbReference>
<reference evidence="11 12" key="1">
    <citation type="submission" date="2018-10" db="EMBL/GenBank/DDBJ databases">
        <title>Phylogenomics of Brevibacillus.</title>
        <authorList>
            <person name="Dunlap C."/>
        </authorList>
    </citation>
    <scope>NUCLEOTIDE SEQUENCE [LARGE SCALE GENOMIC DNA]</scope>
    <source>
        <strain evidence="11 12">NRRL NRS 1219</strain>
    </source>
</reference>
<dbReference type="Pfam" id="PF02073">
    <property type="entry name" value="Peptidase_M29"/>
    <property type="match status" value="1"/>
</dbReference>